<reference evidence="5 6" key="1">
    <citation type="journal article" date="2020" name="Nature">
        <title>Six reference-quality genomes reveal evolution of bat adaptations.</title>
        <authorList>
            <person name="Jebb D."/>
            <person name="Huang Z."/>
            <person name="Pippel M."/>
            <person name="Hughes G.M."/>
            <person name="Lavrichenko K."/>
            <person name="Devanna P."/>
            <person name="Winkler S."/>
            <person name="Jermiin L.S."/>
            <person name="Skirmuntt E.C."/>
            <person name="Katzourakis A."/>
            <person name="Burkitt-Gray L."/>
            <person name="Ray D.A."/>
            <person name="Sullivan K.A.M."/>
            <person name="Roscito J.G."/>
            <person name="Kirilenko B.M."/>
            <person name="Davalos L.M."/>
            <person name="Corthals A.P."/>
            <person name="Power M.L."/>
            <person name="Jones G."/>
            <person name="Ransome R.D."/>
            <person name="Dechmann D.K.N."/>
            <person name="Locatelli A.G."/>
            <person name="Puechmaille S.J."/>
            <person name="Fedrigo O."/>
            <person name="Jarvis E.D."/>
            <person name="Hiller M."/>
            <person name="Vernes S.C."/>
            <person name="Myers E.W."/>
            <person name="Teeling E.C."/>
        </authorList>
    </citation>
    <scope>NUCLEOTIDE SEQUENCE [LARGE SCALE GENOMIC DNA]</scope>
    <source>
        <strain evidence="5">MPipKuh1</strain>
        <tissue evidence="5">Flight muscle</tissue>
    </source>
</reference>
<keyword evidence="5" id="KW-0808">Transferase</keyword>
<dbReference type="GO" id="GO:0004860">
    <property type="term" value="F:protein kinase inhibitor activity"/>
    <property type="evidence" value="ECO:0007669"/>
    <property type="project" value="UniProtKB-KW"/>
</dbReference>
<dbReference type="InterPro" id="IPR011009">
    <property type="entry name" value="Kinase-like_dom_sf"/>
</dbReference>
<dbReference type="GO" id="GO:0031434">
    <property type="term" value="F:mitogen-activated protein kinase kinase binding"/>
    <property type="evidence" value="ECO:0007669"/>
    <property type="project" value="TreeGrafter"/>
</dbReference>
<feature type="compositionally biased region" description="Acidic residues" evidence="3">
    <location>
        <begin position="340"/>
        <end position="351"/>
    </location>
</feature>
<organism evidence="5 6">
    <name type="scientific">Pipistrellus kuhlii</name>
    <name type="common">Kuhl's pipistrelle</name>
    <dbReference type="NCBI Taxonomy" id="59472"/>
    <lineage>
        <taxon>Eukaryota</taxon>
        <taxon>Metazoa</taxon>
        <taxon>Chordata</taxon>
        <taxon>Craniata</taxon>
        <taxon>Vertebrata</taxon>
        <taxon>Euteleostomi</taxon>
        <taxon>Mammalia</taxon>
        <taxon>Eutheria</taxon>
        <taxon>Laurasiatheria</taxon>
        <taxon>Chiroptera</taxon>
        <taxon>Yangochiroptera</taxon>
        <taxon>Vespertilionidae</taxon>
        <taxon>Pipistrellus</taxon>
    </lineage>
</organism>
<dbReference type="PROSITE" id="PS50011">
    <property type="entry name" value="PROTEIN_KINASE_DOM"/>
    <property type="match status" value="1"/>
</dbReference>
<dbReference type="GO" id="GO:0004672">
    <property type="term" value="F:protein kinase activity"/>
    <property type="evidence" value="ECO:0007669"/>
    <property type="project" value="InterPro"/>
</dbReference>
<comment type="caution">
    <text evidence="5">The sequence shown here is derived from an EMBL/GenBank/DDBJ whole genome shotgun (WGS) entry which is preliminary data.</text>
</comment>
<feature type="region of interest" description="Disordered" evidence="3">
    <location>
        <begin position="337"/>
        <end position="357"/>
    </location>
</feature>
<gene>
    <name evidence="5" type="ORF">mPipKuh1_018008</name>
</gene>
<keyword evidence="5" id="KW-0418">Kinase</keyword>
<dbReference type="Gene3D" id="1.10.510.10">
    <property type="entry name" value="Transferase(Phosphotransferase) domain 1"/>
    <property type="match status" value="1"/>
</dbReference>
<dbReference type="GO" id="GO:0005634">
    <property type="term" value="C:nucleus"/>
    <property type="evidence" value="ECO:0007669"/>
    <property type="project" value="TreeGrafter"/>
</dbReference>
<feature type="compositionally biased region" description="Pro residues" evidence="3">
    <location>
        <begin position="41"/>
        <end position="57"/>
    </location>
</feature>
<keyword evidence="1" id="KW-0649">Protein kinase inhibitor</keyword>
<feature type="region of interest" description="Disordered" evidence="3">
    <location>
        <begin position="1"/>
        <end position="64"/>
    </location>
</feature>
<evidence type="ECO:0000313" key="6">
    <source>
        <dbReference type="Proteomes" id="UP000558488"/>
    </source>
</evidence>
<dbReference type="SUPFAM" id="SSF56112">
    <property type="entry name" value="Protein kinase-like (PK-like)"/>
    <property type="match status" value="1"/>
</dbReference>
<dbReference type="PANTHER" id="PTHR22961">
    <property type="entry name" value="SER/THR PROTEIN KINASE-TRB"/>
    <property type="match status" value="1"/>
</dbReference>
<dbReference type="EMBL" id="JACAGB010000006">
    <property type="protein sequence ID" value="KAF6359230.1"/>
    <property type="molecule type" value="Genomic_DNA"/>
</dbReference>
<dbReference type="Pfam" id="PF00069">
    <property type="entry name" value="Pkinase"/>
    <property type="match status" value="1"/>
</dbReference>
<evidence type="ECO:0000256" key="1">
    <source>
        <dbReference type="ARBA" id="ARBA00023013"/>
    </source>
</evidence>
<comment type="similarity">
    <text evidence="2">Belongs to the protein kinase superfamily. CAMK Ser/Thr protein kinase family. Tribbles subfamily.</text>
</comment>
<dbReference type="GO" id="GO:0005524">
    <property type="term" value="F:ATP binding"/>
    <property type="evidence" value="ECO:0007669"/>
    <property type="project" value="InterPro"/>
</dbReference>
<dbReference type="PANTHER" id="PTHR22961:SF14">
    <property type="entry name" value="TRIBBLES HOMOLOG 3"/>
    <property type="match status" value="1"/>
</dbReference>
<dbReference type="SMART" id="SM00220">
    <property type="entry name" value="S_TKc"/>
    <property type="match status" value="1"/>
</dbReference>
<evidence type="ECO:0000256" key="3">
    <source>
        <dbReference type="SAM" id="MobiDB-lite"/>
    </source>
</evidence>
<evidence type="ECO:0000313" key="5">
    <source>
        <dbReference type="EMBL" id="KAF6359230.1"/>
    </source>
</evidence>
<dbReference type="InterPro" id="IPR000719">
    <property type="entry name" value="Prot_kinase_dom"/>
</dbReference>
<keyword evidence="6" id="KW-1185">Reference proteome</keyword>
<sequence length="357" mass="38879">MPATPLAAPTGPPSRKKQLTLDDDLDAQGPPRKQARSGPQPRLPPCPLPLSPPPAPARAPAVTTPSRLGPYVLLEPEEGGRAYRALHCPTGTEYTCQVYPACEGPKVLAPYARLPPHPHVARPAAVLAGARRLYAFFPRPRGHLHGLVRLRRLPEPQAAALFGQMAAAVAHCHRHGLVLRDLKLRRFVFTDSERTQLALENLEDACVLTGPDDSLWDKHACPAYVGPEILSSRASYSGKAADVWSLGVALFAMLAGRYPFQDSEPALLFRKIRRGTYALPRDLSAPARCLLRCLLRREPAERLPASAILLHPWLRGTLAPPGPPRAPLWEADQVVPEAPGLEDAEAEEGEREEGLYG</sequence>
<protein>
    <submittedName>
        <fullName evidence="5">Tribbles pseudokinase 3</fullName>
    </submittedName>
</protein>
<proteinExistence type="inferred from homology"/>
<feature type="domain" description="Protein kinase" evidence="4">
    <location>
        <begin position="68"/>
        <end position="314"/>
    </location>
</feature>
<dbReference type="GO" id="GO:0032436">
    <property type="term" value="P:positive regulation of proteasomal ubiquitin-dependent protein catabolic process"/>
    <property type="evidence" value="ECO:0007669"/>
    <property type="project" value="TreeGrafter"/>
</dbReference>
<dbReference type="Proteomes" id="UP000558488">
    <property type="component" value="Unassembled WGS sequence"/>
</dbReference>
<dbReference type="Gene3D" id="3.30.200.20">
    <property type="entry name" value="Phosphorylase Kinase, domain 1"/>
    <property type="match status" value="1"/>
</dbReference>
<dbReference type="InterPro" id="IPR024104">
    <property type="entry name" value="Tribbles/Ser_Thr_kinase_40"/>
</dbReference>
<name>A0A7J7YCL0_PIPKU</name>
<evidence type="ECO:0000256" key="2">
    <source>
        <dbReference type="ARBA" id="ARBA00038180"/>
    </source>
</evidence>
<evidence type="ECO:0000259" key="4">
    <source>
        <dbReference type="PROSITE" id="PS50011"/>
    </source>
</evidence>
<accession>A0A7J7YCL0</accession>
<dbReference type="AlphaFoldDB" id="A0A7J7YCL0"/>
<dbReference type="FunFam" id="1.10.510.10:FF:000153">
    <property type="entry name" value="Tribbles homolog 2"/>
    <property type="match status" value="1"/>
</dbReference>